<keyword evidence="5 9" id="KW-0560">Oxidoreductase</keyword>
<dbReference type="PANTHER" id="PTHR47950:SF6">
    <property type="entry name" value="CYTOCHROME P450"/>
    <property type="match status" value="1"/>
</dbReference>
<dbReference type="GO" id="GO:0004497">
    <property type="term" value="F:monooxygenase activity"/>
    <property type="evidence" value="ECO:0007669"/>
    <property type="project" value="UniProtKB-KW"/>
</dbReference>
<evidence type="ECO:0000256" key="9">
    <source>
        <dbReference type="RuleBase" id="RU000461"/>
    </source>
</evidence>
<dbReference type="AlphaFoldDB" id="A0ABD3RIU6"/>
<keyword evidence="11" id="KW-1185">Reference proteome</keyword>
<protein>
    <recommendedName>
        <fullName evidence="12">Cytochrome P450</fullName>
    </recommendedName>
</protein>
<dbReference type="Gene3D" id="1.10.630.10">
    <property type="entry name" value="Cytochrome P450"/>
    <property type="match status" value="1"/>
</dbReference>
<dbReference type="PRINTS" id="PR00385">
    <property type="entry name" value="P450"/>
</dbReference>
<sequence length="483" mass="55057">MADFLESESKYIFLLPQLKSSFLSNSSSLPPGPTPWPMVGNIPHMKSPLPHVTLANFAKTYGPLISLRLGTQCLIVGSSPDVAMEILKTKDRFLCGRYNPHFLPLTKSQLNQLSLVWNEESNDNWKHLRTLCKTELFSNKAINSQEALRLKSIASLIDFVRVKEGEVMKIADLVFATVYNILGNSLMSKDFIGLGEKNEDGGIKGSISEIMGILTVPNISDFYPILSKLDLQGLRKKSIKFSVRMRAVMIPIIEERRNFVKANSFRHNDFLDTLLDSDFSDQRIFLLFMELFSSGTDTTKTTIEWTMAELAKNTESLKRVRAEIETEITQAFPKDFHKMQLPYLQACIKESMRLHPATTLLLPHRSIESCQLPILVNIWAIGRDPSIWEEPLKFKPERFLNSNLDFKGNSFKFIPFSAGRRTCPGIPMAERTVPLILVSFIHFFDWSLPNRNDPSELRMTEKFGVTTQMEHPLSLLLKARKCY</sequence>
<dbReference type="SUPFAM" id="SSF48264">
    <property type="entry name" value="Cytochrome P450"/>
    <property type="match status" value="1"/>
</dbReference>
<dbReference type="PRINTS" id="PR00463">
    <property type="entry name" value="EP450I"/>
</dbReference>
<dbReference type="PROSITE" id="PS00086">
    <property type="entry name" value="CYTOCHROME_P450"/>
    <property type="match status" value="1"/>
</dbReference>
<organism evidence="10 11">
    <name type="scientific">Penstemon smallii</name>
    <dbReference type="NCBI Taxonomy" id="265156"/>
    <lineage>
        <taxon>Eukaryota</taxon>
        <taxon>Viridiplantae</taxon>
        <taxon>Streptophyta</taxon>
        <taxon>Embryophyta</taxon>
        <taxon>Tracheophyta</taxon>
        <taxon>Spermatophyta</taxon>
        <taxon>Magnoliopsida</taxon>
        <taxon>eudicotyledons</taxon>
        <taxon>Gunneridae</taxon>
        <taxon>Pentapetalae</taxon>
        <taxon>asterids</taxon>
        <taxon>lamiids</taxon>
        <taxon>Lamiales</taxon>
        <taxon>Plantaginaceae</taxon>
        <taxon>Cheloneae</taxon>
        <taxon>Penstemon</taxon>
    </lineage>
</organism>
<dbReference type="PANTHER" id="PTHR47950">
    <property type="entry name" value="CYTOCHROME P450, FAMILY 76, SUBFAMILY C, POLYPEPTIDE 5-RELATED"/>
    <property type="match status" value="1"/>
</dbReference>
<evidence type="ECO:0000313" key="10">
    <source>
        <dbReference type="EMBL" id="KAL3812669.1"/>
    </source>
</evidence>
<evidence type="ECO:0000256" key="6">
    <source>
        <dbReference type="ARBA" id="ARBA00023004"/>
    </source>
</evidence>
<proteinExistence type="inferred from homology"/>
<keyword evidence="3 8" id="KW-0349">Heme</keyword>
<comment type="cofactor">
    <cofactor evidence="8">
        <name>heme</name>
        <dbReference type="ChEBI" id="CHEBI:30413"/>
    </cofactor>
</comment>
<gene>
    <name evidence="10" type="ORF">ACJIZ3_013937</name>
</gene>
<keyword evidence="7 9" id="KW-0503">Monooxygenase</keyword>
<dbReference type="GO" id="GO:0016020">
    <property type="term" value="C:membrane"/>
    <property type="evidence" value="ECO:0007669"/>
    <property type="project" value="UniProtKB-SubCell"/>
</dbReference>
<accession>A0ABD3RIU6</accession>
<keyword evidence="4 8" id="KW-0479">Metal-binding</keyword>
<evidence type="ECO:0000256" key="8">
    <source>
        <dbReference type="PIRSR" id="PIRSR602401-1"/>
    </source>
</evidence>
<dbReference type="EMBL" id="JBJXBP010000008">
    <property type="protein sequence ID" value="KAL3812669.1"/>
    <property type="molecule type" value="Genomic_DNA"/>
</dbReference>
<evidence type="ECO:0008006" key="12">
    <source>
        <dbReference type="Google" id="ProtNLM"/>
    </source>
</evidence>
<name>A0ABD3RIU6_9LAMI</name>
<evidence type="ECO:0000256" key="7">
    <source>
        <dbReference type="ARBA" id="ARBA00023033"/>
    </source>
</evidence>
<dbReference type="Pfam" id="PF00067">
    <property type="entry name" value="p450"/>
    <property type="match status" value="1"/>
</dbReference>
<evidence type="ECO:0000256" key="2">
    <source>
        <dbReference type="ARBA" id="ARBA00010617"/>
    </source>
</evidence>
<comment type="similarity">
    <text evidence="2 9">Belongs to the cytochrome P450 family.</text>
</comment>
<dbReference type="InterPro" id="IPR002401">
    <property type="entry name" value="Cyt_P450_E_grp-I"/>
</dbReference>
<evidence type="ECO:0000256" key="3">
    <source>
        <dbReference type="ARBA" id="ARBA00022617"/>
    </source>
</evidence>
<dbReference type="InterPro" id="IPR036396">
    <property type="entry name" value="Cyt_P450_sf"/>
</dbReference>
<comment type="subcellular location">
    <subcellularLocation>
        <location evidence="1">Membrane</location>
        <topology evidence="1">Single-pass membrane protein</topology>
    </subcellularLocation>
</comment>
<dbReference type="Proteomes" id="UP001634393">
    <property type="component" value="Unassembled WGS sequence"/>
</dbReference>
<dbReference type="InterPro" id="IPR001128">
    <property type="entry name" value="Cyt_P450"/>
</dbReference>
<evidence type="ECO:0000313" key="11">
    <source>
        <dbReference type="Proteomes" id="UP001634393"/>
    </source>
</evidence>
<keyword evidence="6 8" id="KW-0408">Iron</keyword>
<evidence type="ECO:0000256" key="4">
    <source>
        <dbReference type="ARBA" id="ARBA00022723"/>
    </source>
</evidence>
<evidence type="ECO:0000256" key="5">
    <source>
        <dbReference type="ARBA" id="ARBA00023002"/>
    </source>
</evidence>
<evidence type="ECO:0000256" key="1">
    <source>
        <dbReference type="ARBA" id="ARBA00004167"/>
    </source>
</evidence>
<dbReference type="InterPro" id="IPR017972">
    <property type="entry name" value="Cyt_P450_CS"/>
</dbReference>
<feature type="binding site" description="axial binding residue" evidence="8">
    <location>
        <position position="423"/>
    </location>
    <ligand>
        <name>heme</name>
        <dbReference type="ChEBI" id="CHEBI:30413"/>
    </ligand>
    <ligandPart>
        <name>Fe</name>
        <dbReference type="ChEBI" id="CHEBI:18248"/>
    </ligandPart>
</feature>
<comment type="caution">
    <text evidence="10">The sequence shown here is derived from an EMBL/GenBank/DDBJ whole genome shotgun (WGS) entry which is preliminary data.</text>
</comment>
<dbReference type="GO" id="GO:0046872">
    <property type="term" value="F:metal ion binding"/>
    <property type="evidence" value="ECO:0007669"/>
    <property type="project" value="UniProtKB-KW"/>
</dbReference>
<reference evidence="10 11" key="1">
    <citation type="submission" date="2024-12" db="EMBL/GenBank/DDBJ databases">
        <title>The unique morphological basis and parallel evolutionary history of personate flowers in Penstemon.</title>
        <authorList>
            <person name="Depatie T.H."/>
            <person name="Wessinger C.A."/>
        </authorList>
    </citation>
    <scope>NUCLEOTIDE SEQUENCE [LARGE SCALE GENOMIC DNA]</scope>
    <source>
        <strain evidence="10">WTNN_2</strain>
        <tissue evidence="10">Leaf</tissue>
    </source>
</reference>